<dbReference type="PROSITE" id="PS51257">
    <property type="entry name" value="PROKAR_LIPOPROTEIN"/>
    <property type="match status" value="1"/>
</dbReference>
<proteinExistence type="predicted"/>
<reference evidence="1 2" key="1">
    <citation type="journal article" date="2013" name="Genome Announc.">
        <title>Draft Genome of the Marine Gammaproteobacterium Halomonas titanicae.</title>
        <authorList>
            <person name="Sanchez-Porro C."/>
            <person name="de la Haba R.R."/>
            <person name="Cruz-Hernandez N."/>
            <person name="Gonzalez J.M."/>
            <person name="Reyes-Guirao C."/>
            <person name="Navarro-Sampedro L."/>
            <person name="Carballo M."/>
            <person name="Ventosa A."/>
        </authorList>
    </citation>
    <scope>NUCLEOTIDE SEQUENCE [LARGE SCALE GENOMIC DNA]</scope>
    <source>
        <strain evidence="1 2">BH1</strain>
    </source>
</reference>
<dbReference type="Proteomes" id="UP000011651">
    <property type="component" value="Unassembled WGS sequence"/>
</dbReference>
<dbReference type="Pfam" id="PF11659">
    <property type="entry name" value="DUF3261"/>
    <property type="match status" value="1"/>
</dbReference>
<gene>
    <name evidence="1" type="ORF">HALTITAN_2343</name>
</gene>
<organism evidence="1 2">
    <name type="scientific">Vreelandella titanicae BH1</name>
    <dbReference type="NCBI Taxonomy" id="1204738"/>
    <lineage>
        <taxon>Bacteria</taxon>
        <taxon>Pseudomonadati</taxon>
        <taxon>Pseudomonadota</taxon>
        <taxon>Gammaproteobacteria</taxon>
        <taxon>Oceanospirillales</taxon>
        <taxon>Halomonadaceae</taxon>
        <taxon>Vreelandella</taxon>
    </lineage>
</organism>
<dbReference type="EMBL" id="AOPO01000011">
    <property type="protein sequence ID" value="ELY20843.1"/>
    <property type="molecule type" value="Genomic_DNA"/>
</dbReference>
<evidence type="ECO:0000313" key="2">
    <source>
        <dbReference type="Proteomes" id="UP000011651"/>
    </source>
</evidence>
<sequence length="190" mass="21576">MMAMKLPPFVRQAWLIIAITLLAGCAGRPVATLPGLSTLPEMETQMQRLTFYHHDQRHEMIGVLRHDDMSLRLAILSPQGQRLLTLVHDDDGSRFLHDASFEPPFSAEWLASRLSWSLWPSTAISQAFHTSAWSLEEDQKGRTIRYHQRVIARISGDASCRVIEDIEANYRLYIARLDDTDRTAATCSAQ</sequence>
<dbReference type="PATRIC" id="fig|1204738.3.peg.3545"/>
<dbReference type="AlphaFoldDB" id="L9U9B5"/>
<comment type="caution">
    <text evidence="1">The sequence shown here is derived from an EMBL/GenBank/DDBJ whole genome shotgun (WGS) entry which is preliminary data.</text>
</comment>
<name>L9U9B5_9GAMM</name>
<evidence type="ECO:0008006" key="3">
    <source>
        <dbReference type="Google" id="ProtNLM"/>
    </source>
</evidence>
<evidence type="ECO:0000313" key="1">
    <source>
        <dbReference type="EMBL" id="ELY20843.1"/>
    </source>
</evidence>
<protein>
    <recommendedName>
        <fullName evidence="3">Lipoprotein</fullName>
    </recommendedName>
</protein>
<dbReference type="InterPro" id="IPR021675">
    <property type="entry name" value="DUF3261"/>
</dbReference>
<accession>L9U9B5</accession>